<dbReference type="AlphaFoldDB" id="A0A378NUR6"/>
<gene>
    <name evidence="2" type="ORF">NCTC10571_02271</name>
</gene>
<dbReference type="Proteomes" id="UP000255234">
    <property type="component" value="Unassembled WGS sequence"/>
</dbReference>
<reference evidence="2 3" key="1">
    <citation type="submission" date="2018-06" db="EMBL/GenBank/DDBJ databases">
        <authorList>
            <consortium name="Pathogen Informatics"/>
            <person name="Doyle S."/>
        </authorList>
    </citation>
    <scope>NUCLEOTIDE SEQUENCE [LARGE SCALE GENOMIC DNA]</scope>
    <source>
        <strain evidence="2 3">NCTC10571</strain>
    </source>
</reference>
<protein>
    <submittedName>
        <fullName evidence="2">Uncharacterized protein</fullName>
    </submittedName>
</protein>
<accession>A0A378NUR6</accession>
<organism evidence="2 3">
    <name type="scientific">Megamonas hypermegale</name>
    <dbReference type="NCBI Taxonomy" id="158847"/>
    <lineage>
        <taxon>Bacteria</taxon>
        <taxon>Bacillati</taxon>
        <taxon>Bacillota</taxon>
        <taxon>Negativicutes</taxon>
        <taxon>Selenomonadales</taxon>
        <taxon>Selenomonadaceae</taxon>
        <taxon>Megamonas</taxon>
    </lineage>
</organism>
<feature type="transmembrane region" description="Helical" evidence="1">
    <location>
        <begin position="29"/>
        <end position="50"/>
    </location>
</feature>
<dbReference type="EMBL" id="UGPP01000001">
    <property type="protein sequence ID" value="STY72081.1"/>
    <property type="molecule type" value="Genomic_DNA"/>
</dbReference>
<keyword evidence="1" id="KW-1133">Transmembrane helix</keyword>
<evidence type="ECO:0000313" key="2">
    <source>
        <dbReference type="EMBL" id="STY72081.1"/>
    </source>
</evidence>
<dbReference type="RefSeq" id="WP_115152162.1">
    <property type="nucleotide sequence ID" value="NZ_UGPP01000001.1"/>
</dbReference>
<keyword evidence="1" id="KW-0472">Membrane</keyword>
<proteinExistence type="predicted"/>
<keyword evidence="1" id="KW-0812">Transmembrane</keyword>
<evidence type="ECO:0000256" key="1">
    <source>
        <dbReference type="SAM" id="Phobius"/>
    </source>
</evidence>
<evidence type="ECO:0000313" key="3">
    <source>
        <dbReference type="Proteomes" id="UP000255234"/>
    </source>
</evidence>
<name>A0A378NUR6_9FIRM</name>
<sequence length="217" mass="24880">MNILLAIAVMIIIIIVSYLADRKYPTKRIFIIPCGIILLCLVAVYSSLVIPSSSNSISTEQRLAILNEQPYFITWYNDYKEDINQLDRFATVYHKIISNYENQSISATEALSQLQRLYDETNAFNNSLQDALPPGELSQNNYTLVYDILEKTRVYSYKLNETVRQSTVIINEGTYNQIEHKDIVNNLNRVYAIEGPVMLDINSEVSQIKDNLTIPEN</sequence>